<accession>A0AA35TZ83</accession>
<keyword evidence="2" id="KW-1185">Reference proteome</keyword>
<proteinExistence type="predicted"/>
<comment type="caution">
    <text evidence="1">The sequence shown here is derived from an EMBL/GenBank/DDBJ whole genome shotgun (WGS) entry which is preliminary data.</text>
</comment>
<name>A0AA35TZ83_GEOBA</name>
<protein>
    <submittedName>
        <fullName evidence="1">Uncharacterized protein</fullName>
    </submittedName>
</protein>
<gene>
    <name evidence="1" type="ORF">GBAR_LOCUS30877</name>
</gene>
<reference evidence="1" key="1">
    <citation type="submission" date="2023-03" db="EMBL/GenBank/DDBJ databases">
        <authorList>
            <person name="Steffen K."/>
            <person name="Cardenas P."/>
        </authorList>
    </citation>
    <scope>NUCLEOTIDE SEQUENCE</scope>
</reference>
<dbReference type="AlphaFoldDB" id="A0AA35TZ83"/>
<evidence type="ECO:0000313" key="2">
    <source>
        <dbReference type="Proteomes" id="UP001174909"/>
    </source>
</evidence>
<sequence length="63" mass="7027">MKQSKCSQQDSKRMKWDTTGEDCCPQCKAVGIAIFLCFMLSHSVSYVADNARPLGRHPGLSTY</sequence>
<evidence type="ECO:0000313" key="1">
    <source>
        <dbReference type="EMBL" id="CAI8056673.1"/>
    </source>
</evidence>
<organism evidence="1 2">
    <name type="scientific">Geodia barretti</name>
    <name type="common">Barrett's horny sponge</name>
    <dbReference type="NCBI Taxonomy" id="519541"/>
    <lineage>
        <taxon>Eukaryota</taxon>
        <taxon>Metazoa</taxon>
        <taxon>Porifera</taxon>
        <taxon>Demospongiae</taxon>
        <taxon>Heteroscleromorpha</taxon>
        <taxon>Tetractinellida</taxon>
        <taxon>Astrophorina</taxon>
        <taxon>Geodiidae</taxon>
        <taxon>Geodia</taxon>
    </lineage>
</organism>
<dbReference type="EMBL" id="CASHTH010004383">
    <property type="protein sequence ID" value="CAI8056673.1"/>
    <property type="molecule type" value="Genomic_DNA"/>
</dbReference>
<dbReference type="Proteomes" id="UP001174909">
    <property type="component" value="Unassembled WGS sequence"/>
</dbReference>